<dbReference type="Pfam" id="PF01315">
    <property type="entry name" value="Ald_Xan_dh_C"/>
    <property type="match status" value="1"/>
</dbReference>
<dbReference type="InterPro" id="IPR000674">
    <property type="entry name" value="Ald_Oxase/Xan_DH_a/b"/>
</dbReference>
<dbReference type="EMBL" id="LAZR01033112">
    <property type="protein sequence ID" value="KKL49021.1"/>
    <property type="molecule type" value="Genomic_DNA"/>
</dbReference>
<dbReference type="PANTHER" id="PTHR11908:SF132">
    <property type="entry name" value="ALDEHYDE OXIDASE 1-RELATED"/>
    <property type="match status" value="1"/>
</dbReference>
<accession>A0A0F9D5P8</accession>
<keyword evidence="2" id="KW-0560">Oxidoreductase</keyword>
<organism evidence="4">
    <name type="scientific">marine sediment metagenome</name>
    <dbReference type="NCBI Taxonomy" id="412755"/>
    <lineage>
        <taxon>unclassified sequences</taxon>
        <taxon>metagenomes</taxon>
        <taxon>ecological metagenomes</taxon>
    </lineage>
</organism>
<reference evidence="4" key="1">
    <citation type="journal article" date="2015" name="Nature">
        <title>Complex archaea that bridge the gap between prokaryotes and eukaryotes.</title>
        <authorList>
            <person name="Spang A."/>
            <person name="Saw J.H."/>
            <person name="Jorgensen S.L."/>
            <person name="Zaremba-Niedzwiedzka K."/>
            <person name="Martijn J."/>
            <person name="Lind A.E."/>
            <person name="van Eijk R."/>
            <person name="Schleper C."/>
            <person name="Guy L."/>
            <person name="Ettema T.J."/>
        </authorList>
    </citation>
    <scope>NUCLEOTIDE SEQUENCE</scope>
</reference>
<evidence type="ECO:0000256" key="2">
    <source>
        <dbReference type="ARBA" id="ARBA00023002"/>
    </source>
</evidence>
<evidence type="ECO:0000313" key="4">
    <source>
        <dbReference type="EMBL" id="KKL49021.1"/>
    </source>
</evidence>
<evidence type="ECO:0000256" key="1">
    <source>
        <dbReference type="ARBA" id="ARBA00022505"/>
    </source>
</evidence>
<dbReference type="PANTHER" id="PTHR11908">
    <property type="entry name" value="XANTHINE DEHYDROGENASE"/>
    <property type="match status" value="1"/>
</dbReference>
<feature type="domain" description="Aldehyde oxidase/xanthine dehydrogenase a/b hammerhead" evidence="3">
    <location>
        <begin position="28"/>
        <end position="133"/>
    </location>
</feature>
<sequence>MARETATRQEYRIVGKPITRIDGVGKVTGKTVYADDMKLPRMLHAKLLGSPHAHARIKSINASKARNHPGIAAVITAAELPPFRKSESDRRHAIFAADETLFYGQPVAAVLADEPHTAEAALELIEVEYEEPPPVLDPVAAIREDSPLTRSPLGEVDRTEEKGHITVEVELKEA</sequence>
<dbReference type="Gene3D" id="3.90.1170.50">
    <property type="entry name" value="Aldehyde oxidase/xanthine dehydrogenase, a/b hammerhead"/>
    <property type="match status" value="1"/>
</dbReference>
<dbReference type="SUPFAM" id="SSF54665">
    <property type="entry name" value="CO dehydrogenase molybdoprotein N-domain-like"/>
    <property type="match status" value="1"/>
</dbReference>
<comment type="caution">
    <text evidence="4">The sequence shown here is derived from an EMBL/GenBank/DDBJ whole genome shotgun (WGS) entry which is preliminary data.</text>
</comment>
<protein>
    <recommendedName>
        <fullName evidence="3">Aldehyde oxidase/xanthine dehydrogenase a/b hammerhead domain-containing protein</fullName>
    </recommendedName>
</protein>
<keyword evidence="1" id="KW-0500">Molybdenum</keyword>
<dbReference type="AlphaFoldDB" id="A0A0F9D5P8"/>
<feature type="non-terminal residue" evidence="4">
    <location>
        <position position="174"/>
    </location>
</feature>
<dbReference type="InterPro" id="IPR016208">
    <property type="entry name" value="Ald_Oxase/xanthine_DH-like"/>
</dbReference>
<gene>
    <name evidence="4" type="ORF">LCGC14_2319660</name>
</gene>
<dbReference type="GO" id="GO:0016491">
    <property type="term" value="F:oxidoreductase activity"/>
    <property type="evidence" value="ECO:0007669"/>
    <property type="project" value="UniProtKB-KW"/>
</dbReference>
<dbReference type="GO" id="GO:0005506">
    <property type="term" value="F:iron ion binding"/>
    <property type="evidence" value="ECO:0007669"/>
    <property type="project" value="InterPro"/>
</dbReference>
<dbReference type="SMART" id="SM01008">
    <property type="entry name" value="Ald_Xan_dh_C"/>
    <property type="match status" value="1"/>
</dbReference>
<dbReference type="InterPro" id="IPR036856">
    <property type="entry name" value="Ald_Oxase/Xan_DH_a/b_sf"/>
</dbReference>
<evidence type="ECO:0000259" key="3">
    <source>
        <dbReference type="SMART" id="SM01008"/>
    </source>
</evidence>
<proteinExistence type="predicted"/>
<name>A0A0F9D5P8_9ZZZZ</name>